<protein>
    <submittedName>
        <fullName evidence="1">Putative Ufm1-specific protease</fullName>
    </submittedName>
</protein>
<dbReference type="GO" id="GO:0006508">
    <property type="term" value="P:proteolysis"/>
    <property type="evidence" value="ECO:0007669"/>
    <property type="project" value="UniProtKB-KW"/>
</dbReference>
<evidence type="ECO:0000313" key="1">
    <source>
        <dbReference type="EMBL" id="RVW13364.1"/>
    </source>
</evidence>
<name>A0A438BQX0_VITVI</name>
<evidence type="ECO:0000313" key="2">
    <source>
        <dbReference type="Proteomes" id="UP000288805"/>
    </source>
</evidence>
<proteinExistence type="predicted"/>
<dbReference type="PANTHER" id="PTHR48153">
    <property type="entry name" value="UFM1-SPECIFIC PROTEASE 2"/>
    <property type="match status" value="1"/>
</dbReference>
<dbReference type="Proteomes" id="UP000288805">
    <property type="component" value="Unassembled WGS sequence"/>
</dbReference>
<accession>A0A438BQX0</accession>
<organism evidence="1 2">
    <name type="scientific">Vitis vinifera</name>
    <name type="common">Grape</name>
    <dbReference type="NCBI Taxonomy" id="29760"/>
    <lineage>
        <taxon>Eukaryota</taxon>
        <taxon>Viridiplantae</taxon>
        <taxon>Streptophyta</taxon>
        <taxon>Embryophyta</taxon>
        <taxon>Tracheophyta</taxon>
        <taxon>Spermatophyta</taxon>
        <taxon>Magnoliopsida</taxon>
        <taxon>eudicotyledons</taxon>
        <taxon>Gunneridae</taxon>
        <taxon>Pentapetalae</taxon>
        <taxon>rosids</taxon>
        <taxon>Vitales</taxon>
        <taxon>Vitaceae</taxon>
        <taxon>Viteae</taxon>
        <taxon>Vitis</taxon>
    </lineage>
</organism>
<keyword evidence="1" id="KW-0645">Protease</keyword>
<gene>
    <name evidence="1" type="primary">VvCHDh001199_2</name>
    <name evidence="1" type="ORF">CK203_095746</name>
</gene>
<comment type="caution">
    <text evidence="1">The sequence shown here is derived from an EMBL/GenBank/DDBJ whole genome shotgun (WGS) entry which is preliminary data.</text>
</comment>
<keyword evidence="1" id="KW-0378">Hydrolase</keyword>
<dbReference type="AlphaFoldDB" id="A0A438BQX0"/>
<sequence>MEKTSVRVLCPKLLIIRNVSGLQWLIGSPFFPQFTIVSTLTCIHTLGDSTSPDYNKESEDLRTLLLRGFHVIGALVVGSKCDLERVAGEAADASRRMRKFLYGDEYGGKLGNQDLIGAVADSESGEIHFFVSRGENPAGLECVSSVIYEDNSGKYVWDTGCLLHCVLPIKLPFYFPVNSPSGEFFIVVTFYGFSIQSLYLHISKSISGLRSNLELPLVETNIDYEEIREVKALNFTLVKKIFYFCGDLNPSVGATQQIVPIKLVGSFGFITSPILHFVQCFSDAGEMYLRATDVIIAKLKDSDVTYMVETLNETSVEAPGPVILHGAKLDFHADLFDVNQFGDSSQGSGAKSFPCSYFCSKNKAVFSVEHADIIQVSLLLNKSKTSSKSAAPIAEYFPDYKLEVLCYAAKDLPVTYAVSKLVVPGLVDQLNSIKNTILPNLLTQHLQLHPYHFCPPGFLHPITVIYELSYGETEMKQGCISTI</sequence>
<dbReference type="EMBL" id="QGNW01002655">
    <property type="protein sequence ID" value="RVW13364.1"/>
    <property type="molecule type" value="Genomic_DNA"/>
</dbReference>
<dbReference type="GO" id="GO:0008233">
    <property type="term" value="F:peptidase activity"/>
    <property type="evidence" value="ECO:0007669"/>
    <property type="project" value="UniProtKB-KW"/>
</dbReference>
<reference evidence="1 2" key="1">
    <citation type="journal article" date="2018" name="PLoS Genet.">
        <title>Population sequencing reveals clonal diversity and ancestral inbreeding in the grapevine cultivar Chardonnay.</title>
        <authorList>
            <person name="Roach M.J."/>
            <person name="Johnson D.L."/>
            <person name="Bohlmann J."/>
            <person name="van Vuuren H.J."/>
            <person name="Jones S.J."/>
            <person name="Pretorius I.S."/>
            <person name="Schmidt S.A."/>
            <person name="Borneman A.R."/>
        </authorList>
    </citation>
    <scope>NUCLEOTIDE SEQUENCE [LARGE SCALE GENOMIC DNA]</scope>
    <source>
        <strain evidence="2">cv. Chardonnay</strain>
        <tissue evidence="1">Leaf</tissue>
    </source>
</reference>
<dbReference type="PANTHER" id="PTHR48153:SF2">
    <property type="entry name" value="UFM1-SPECIFIC PROTEASE 2"/>
    <property type="match status" value="1"/>
</dbReference>